<dbReference type="GO" id="GO:0016702">
    <property type="term" value="F:oxidoreductase activity, acting on single donors with incorporation of molecular oxygen, incorporation of two atoms of oxygen"/>
    <property type="evidence" value="ECO:0007669"/>
    <property type="project" value="UniProtKB-ARBA"/>
</dbReference>
<dbReference type="Pfam" id="PF02900">
    <property type="entry name" value="LigB"/>
    <property type="match status" value="1"/>
</dbReference>
<dbReference type="PIRSF" id="PIRSF006157">
    <property type="entry name" value="Doxgns_DODA"/>
    <property type="match status" value="1"/>
</dbReference>
<evidence type="ECO:0000313" key="7">
    <source>
        <dbReference type="EMBL" id="SIT16322.1"/>
    </source>
</evidence>
<accession>A0A1N7Q0E0</accession>
<dbReference type="EMBL" id="FTOR01000004">
    <property type="protein sequence ID" value="SIT16322.1"/>
    <property type="molecule type" value="Genomic_DNA"/>
</dbReference>
<dbReference type="InterPro" id="IPR014436">
    <property type="entry name" value="Extradiol_dOase_DODA"/>
</dbReference>
<evidence type="ECO:0000313" key="8">
    <source>
        <dbReference type="Proteomes" id="UP000186917"/>
    </source>
</evidence>
<dbReference type="PANTHER" id="PTHR30096:SF0">
    <property type="entry name" value="4,5-DOPA DIOXYGENASE EXTRADIOL-LIKE PROTEIN"/>
    <property type="match status" value="1"/>
</dbReference>
<reference evidence="8" key="1">
    <citation type="submission" date="2017-01" db="EMBL/GenBank/DDBJ databases">
        <authorList>
            <person name="Varghese N."/>
            <person name="Submissions S."/>
        </authorList>
    </citation>
    <scope>NUCLEOTIDE SEQUENCE [LARGE SCALE GENOMIC DNA]</scope>
    <source>
        <strain evidence="8">DSM 21054</strain>
    </source>
</reference>
<dbReference type="InterPro" id="IPR004183">
    <property type="entry name" value="Xdiol_dOase_suB"/>
</dbReference>
<keyword evidence="8" id="KW-1185">Reference proteome</keyword>
<comment type="similarity">
    <text evidence="2">Belongs to the DODA-type extradiol aromatic ring-opening dioxygenase family.</text>
</comment>
<feature type="domain" description="Extradiol ring-cleavage dioxygenase class III enzyme subunit B" evidence="6">
    <location>
        <begin position="47"/>
        <end position="239"/>
    </location>
</feature>
<dbReference type="SUPFAM" id="SSF53213">
    <property type="entry name" value="LigB-like"/>
    <property type="match status" value="1"/>
</dbReference>
<dbReference type="Proteomes" id="UP000186917">
    <property type="component" value="Unassembled WGS sequence"/>
</dbReference>
<evidence type="ECO:0000256" key="2">
    <source>
        <dbReference type="ARBA" id="ARBA00007581"/>
    </source>
</evidence>
<name>A0A1N7Q0E0_9BACT</name>
<evidence type="ECO:0000256" key="1">
    <source>
        <dbReference type="ARBA" id="ARBA00001947"/>
    </source>
</evidence>
<evidence type="ECO:0000256" key="4">
    <source>
        <dbReference type="ARBA" id="ARBA00022833"/>
    </source>
</evidence>
<comment type="cofactor">
    <cofactor evidence="1">
        <name>Zn(2+)</name>
        <dbReference type="ChEBI" id="CHEBI:29105"/>
    </cofactor>
</comment>
<evidence type="ECO:0000259" key="6">
    <source>
        <dbReference type="Pfam" id="PF02900"/>
    </source>
</evidence>
<dbReference type="GO" id="GO:0008198">
    <property type="term" value="F:ferrous iron binding"/>
    <property type="evidence" value="ECO:0007669"/>
    <property type="project" value="InterPro"/>
</dbReference>
<keyword evidence="4" id="KW-0862">Zinc</keyword>
<gene>
    <name evidence="7" type="ORF">SAMN05421788_104239</name>
</gene>
<keyword evidence="3" id="KW-0479">Metal-binding</keyword>
<evidence type="ECO:0000256" key="3">
    <source>
        <dbReference type="ARBA" id="ARBA00022723"/>
    </source>
</evidence>
<dbReference type="STRING" id="477680.SAMN05421788_104239"/>
<organism evidence="7 8">
    <name type="scientific">Filimonas lacunae</name>
    <dbReference type="NCBI Taxonomy" id="477680"/>
    <lineage>
        <taxon>Bacteria</taxon>
        <taxon>Pseudomonadati</taxon>
        <taxon>Bacteroidota</taxon>
        <taxon>Chitinophagia</taxon>
        <taxon>Chitinophagales</taxon>
        <taxon>Chitinophagaceae</taxon>
        <taxon>Filimonas</taxon>
    </lineage>
</organism>
<keyword evidence="5" id="KW-0560">Oxidoreductase</keyword>
<dbReference type="Gene3D" id="3.40.830.10">
    <property type="entry name" value="LigB-like"/>
    <property type="match status" value="1"/>
</dbReference>
<dbReference type="GO" id="GO:0008270">
    <property type="term" value="F:zinc ion binding"/>
    <property type="evidence" value="ECO:0007669"/>
    <property type="project" value="InterPro"/>
</dbReference>
<dbReference type="AlphaFoldDB" id="A0A1N7Q0E0"/>
<sequence>MPLLQFNKGLTQWLATGASLPYTDALPVFFVGHQDFSRTPHITPFTSNLRAMGGAVKPAAILVISAHWLTMGDTYVNMNPQFKTVEYPVTGSPDAARLVMNAVDAKEESERELDHGAWSVLRHLSPDAAVPVLELSIDMEKPLDYHYNIARQLSSLRKRGVLIVGSGNVVHNLELSALKVWSRKPYEWAAEFDAWVKGRIIDRDISSLFQYYRLGKIADYAVPTMDHYIPMLYCLALCEKNEEIVFTYEEVIKGMSFRCFRIGAATMSESKA</sequence>
<evidence type="ECO:0000256" key="5">
    <source>
        <dbReference type="ARBA" id="ARBA00023002"/>
    </source>
</evidence>
<dbReference type="PANTHER" id="PTHR30096">
    <property type="entry name" value="4,5-DOPA DIOXYGENASE EXTRADIOL-LIKE PROTEIN"/>
    <property type="match status" value="1"/>
</dbReference>
<dbReference type="CDD" id="cd07363">
    <property type="entry name" value="45_DOPA_Dioxygenase"/>
    <property type="match status" value="1"/>
</dbReference>
<proteinExistence type="inferred from homology"/>
<keyword evidence="7" id="KW-0223">Dioxygenase</keyword>
<protein>
    <submittedName>
        <fullName evidence="7">4,5-DOPA dioxygenase extradiol</fullName>
    </submittedName>
</protein>